<dbReference type="GO" id="GO:0005524">
    <property type="term" value="F:ATP binding"/>
    <property type="evidence" value="ECO:0007669"/>
    <property type="project" value="UniProtKB-KW"/>
</dbReference>
<evidence type="ECO:0000313" key="12">
    <source>
        <dbReference type="EMBL" id="RHY37453.1"/>
    </source>
</evidence>
<feature type="domain" description="Clp R" evidence="10">
    <location>
        <begin position="142"/>
        <end position="284"/>
    </location>
</feature>
<dbReference type="VEuPathDB" id="FungiDB:H257_15554"/>
<keyword evidence="4 7" id="KW-0067">ATP-binding</keyword>
<dbReference type="Gene3D" id="1.10.8.60">
    <property type="match status" value="1"/>
</dbReference>
<comment type="similarity">
    <text evidence="1 7">Belongs to the ClpA/ClpB family.</text>
</comment>
<dbReference type="PROSITE" id="PS51903">
    <property type="entry name" value="CLP_R"/>
    <property type="match status" value="1"/>
</dbReference>
<dbReference type="PANTHER" id="PTHR11638:SF18">
    <property type="entry name" value="HEAT SHOCK PROTEIN 104"/>
    <property type="match status" value="1"/>
</dbReference>
<evidence type="ECO:0000256" key="1">
    <source>
        <dbReference type="ARBA" id="ARBA00008675"/>
    </source>
</evidence>
<dbReference type="InterPro" id="IPR050130">
    <property type="entry name" value="ClpA_ClpB"/>
</dbReference>
<dbReference type="SUPFAM" id="SSF81923">
    <property type="entry name" value="Double Clp-N motif"/>
    <property type="match status" value="1"/>
</dbReference>
<dbReference type="InterPro" id="IPR027417">
    <property type="entry name" value="P-loop_NTPase"/>
</dbReference>
<evidence type="ECO:0000256" key="4">
    <source>
        <dbReference type="ARBA" id="ARBA00022840"/>
    </source>
</evidence>
<evidence type="ECO:0000256" key="2">
    <source>
        <dbReference type="ARBA" id="ARBA00022737"/>
    </source>
</evidence>
<dbReference type="AlphaFoldDB" id="A0A397ATQ4"/>
<dbReference type="GO" id="GO:0034605">
    <property type="term" value="P:cellular response to heat"/>
    <property type="evidence" value="ECO:0007669"/>
    <property type="project" value="TreeGrafter"/>
</dbReference>
<evidence type="ECO:0000256" key="6">
    <source>
        <dbReference type="PROSITE-ProRule" id="PRU01251"/>
    </source>
</evidence>
<organism evidence="11 13">
    <name type="scientific">Aphanomyces astaci</name>
    <name type="common">Crayfish plague agent</name>
    <dbReference type="NCBI Taxonomy" id="112090"/>
    <lineage>
        <taxon>Eukaryota</taxon>
        <taxon>Sar</taxon>
        <taxon>Stramenopiles</taxon>
        <taxon>Oomycota</taxon>
        <taxon>Saprolegniomycetes</taxon>
        <taxon>Saprolegniales</taxon>
        <taxon>Verrucalvaceae</taxon>
        <taxon>Aphanomyces</taxon>
    </lineage>
</organism>
<dbReference type="PRINTS" id="PR00300">
    <property type="entry name" value="CLPPROTEASEA"/>
</dbReference>
<dbReference type="Gene3D" id="1.10.1780.10">
    <property type="entry name" value="Clp, N-terminal domain"/>
    <property type="match status" value="1"/>
</dbReference>
<evidence type="ECO:0000256" key="7">
    <source>
        <dbReference type="RuleBase" id="RU004432"/>
    </source>
</evidence>
<dbReference type="GO" id="GO:0005737">
    <property type="term" value="C:cytoplasm"/>
    <property type="evidence" value="ECO:0007669"/>
    <property type="project" value="TreeGrafter"/>
</dbReference>
<keyword evidence="9" id="KW-1133">Transmembrane helix</keyword>
<keyword evidence="9" id="KW-0472">Membrane</keyword>
<feature type="coiled-coil region" evidence="8">
    <location>
        <begin position="600"/>
        <end position="630"/>
    </location>
</feature>
<dbReference type="Pfam" id="PF00004">
    <property type="entry name" value="AAA"/>
    <property type="match status" value="1"/>
</dbReference>
<dbReference type="PROSITE" id="PS00871">
    <property type="entry name" value="CLPAB_2"/>
    <property type="match status" value="1"/>
</dbReference>
<dbReference type="Gene3D" id="3.40.50.300">
    <property type="entry name" value="P-loop containing nucleotide triphosphate hydrolases"/>
    <property type="match status" value="3"/>
</dbReference>
<dbReference type="Pfam" id="PF10431">
    <property type="entry name" value="ClpB_D2-small"/>
    <property type="match status" value="1"/>
</dbReference>
<proteinExistence type="inferred from homology"/>
<evidence type="ECO:0000313" key="13">
    <source>
        <dbReference type="Proteomes" id="UP000265427"/>
    </source>
</evidence>
<dbReference type="InterPro" id="IPR028299">
    <property type="entry name" value="ClpA/B_CS2"/>
</dbReference>
<protein>
    <recommendedName>
        <fullName evidence="10">Clp R domain-containing protein</fullName>
    </recommendedName>
</protein>
<dbReference type="EMBL" id="QUTB01011701">
    <property type="protein sequence ID" value="RHY37453.1"/>
    <property type="molecule type" value="Genomic_DNA"/>
</dbReference>
<dbReference type="SMART" id="SM00382">
    <property type="entry name" value="AAA"/>
    <property type="match status" value="2"/>
</dbReference>
<dbReference type="Pfam" id="PF02861">
    <property type="entry name" value="Clp_N"/>
    <property type="match status" value="1"/>
</dbReference>
<dbReference type="FunFam" id="3.40.50.300:FF:000120">
    <property type="entry name" value="ATP-dependent chaperone ClpB"/>
    <property type="match status" value="1"/>
</dbReference>
<dbReference type="Proteomes" id="UP000265427">
    <property type="component" value="Unassembled WGS sequence"/>
</dbReference>
<dbReference type="InterPro" id="IPR004176">
    <property type="entry name" value="Clp_R_N"/>
</dbReference>
<dbReference type="EMBL" id="QUSZ01005146">
    <property type="protein sequence ID" value="RHY11052.1"/>
    <property type="molecule type" value="Genomic_DNA"/>
</dbReference>
<feature type="coiled-coil region" evidence="8">
    <location>
        <begin position="32"/>
        <end position="82"/>
    </location>
</feature>
<dbReference type="CDD" id="cd19499">
    <property type="entry name" value="RecA-like_ClpB_Hsp104-like"/>
    <property type="match status" value="1"/>
</dbReference>
<evidence type="ECO:0000256" key="8">
    <source>
        <dbReference type="SAM" id="Coils"/>
    </source>
</evidence>
<dbReference type="SUPFAM" id="SSF52540">
    <property type="entry name" value="P-loop containing nucleoside triphosphate hydrolases"/>
    <property type="match status" value="2"/>
</dbReference>
<dbReference type="GO" id="GO:0016887">
    <property type="term" value="F:ATP hydrolysis activity"/>
    <property type="evidence" value="ECO:0007669"/>
    <property type="project" value="InterPro"/>
</dbReference>
<dbReference type="FunFam" id="3.40.50.300:FF:000010">
    <property type="entry name" value="Chaperone clpB 1, putative"/>
    <property type="match status" value="1"/>
</dbReference>
<dbReference type="PANTHER" id="PTHR11638">
    <property type="entry name" value="ATP-DEPENDENT CLP PROTEASE"/>
    <property type="match status" value="1"/>
</dbReference>
<dbReference type="InterPro" id="IPR018368">
    <property type="entry name" value="ClpA/B_CS1"/>
</dbReference>
<keyword evidence="5 7" id="KW-0143">Chaperone</keyword>
<gene>
    <name evidence="12" type="ORF">DYB34_004262</name>
    <name evidence="11" type="ORF">DYB36_001482</name>
</gene>
<evidence type="ECO:0000256" key="5">
    <source>
        <dbReference type="ARBA" id="ARBA00023186"/>
    </source>
</evidence>
<evidence type="ECO:0000313" key="11">
    <source>
        <dbReference type="EMBL" id="RHY11052.1"/>
    </source>
</evidence>
<keyword evidence="2 6" id="KW-0677">Repeat</keyword>
<keyword evidence="8" id="KW-0175">Coiled coil</keyword>
<dbReference type="Pfam" id="PF17871">
    <property type="entry name" value="AAA_lid_9"/>
    <property type="match status" value="1"/>
</dbReference>
<dbReference type="PROSITE" id="PS00870">
    <property type="entry name" value="CLPAB_1"/>
    <property type="match status" value="1"/>
</dbReference>
<dbReference type="InterPro" id="IPR036628">
    <property type="entry name" value="Clp_N_dom_sf"/>
</dbReference>
<dbReference type="InterPro" id="IPR003959">
    <property type="entry name" value="ATPase_AAA_core"/>
</dbReference>
<feature type="transmembrane region" description="Helical" evidence="9">
    <location>
        <begin position="108"/>
        <end position="127"/>
    </location>
</feature>
<accession>A0A397ATQ4</accession>
<dbReference type="Proteomes" id="UP000283543">
    <property type="component" value="Unassembled WGS sequence"/>
</dbReference>
<evidence type="ECO:0000256" key="3">
    <source>
        <dbReference type="ARBA" id="ARBA00022741"/>
    </source>
</evidence>
<evidence type="ECO:0000256" key="9">
    <source>
        <dbReference type="SAM" id="Phobius"/>
    </source>
</evidence>
<evidence type="ECO:0000259" key="10">
    <source>
        <dbReference type="PROSITE" id="PS51903"/>
    </source>
</evidence>
<evidence type="ECO:0000313" key="14">
    <source>
        <dbReference type="Proteomes" id="UP000283543"/>
    </source>
</evidence>
<keyword evidence="3 7" id="KW-0547">Nucleotide-binding</keyword>
<dbReference type="InterPro" id="IPR041546">
    <property type="entry name" value="ClpA/ClpB_AAA_lid"/>
</dbReference>
<reference evidence="13 14" key="1">
    <citation type="submission" date="2018-08" db="EMBL/GenBank/DDBJ databases">
        <title>Aphanomyces genome sequencing and annotation.</title>
        <authorList>
            <person name="Minardi D."/>
            <person name="Oidtmann B."/>
            <person name="Van Der Giezen M."/>
            <person name="Studholme D.J."/>
        </authorList>
    </citation>
    <scope>NUCLEOTIDE SEQUENCE [LARGE SCALE GENOMIC DNA]</scope>
    <source>
        <strain evidence="11 13">Kv</strain>
        <strain evidence="12 14">Si</strain>
    </source>
</reference>
<dbReference type="CDD" id="cd00009">
    <property type="entry name" value="AAA"/>
    <property type="match status" value="1"/>
</dbReference>
<comment type="caution">
    <text evidence="11">The sequence shown here is derived from an EMBL/GenBank/DDBJ whole genome shotgun (WGS) entry which is preliminary data.</text>
</comment>
<dbReference type="Pfam" id="PF07724">
    <property type="entry name" value="AAA_2"/>
    <property type="match status" value="1"/>
</dbReference>
<name>A0A397ATQ4_APHAT</name>
<dbReference type="InterPro" id="IPR019489">
    <property type="entry name" value="Clp_ATPase_C"/>
</dbReference>
<feature type="transmembrane region" description="Helical" evidence="9">
    <location>
        <begin position="245"/>
        <end position="265"/>
    </location>
</feature>
<dbReference type="SMART" id="SM01086">
    <property type="entry name" value="ClpB_D2-small"/>
    <property type="match status" value="1"/>
</dbReference>
<dbReference type="InterPro" id="IPR001270">
    <property type="entry name" value="ClpA/B"/>
</dbReference>
<sequence>MEVALVGGAMQVVCAIINNVLGKKKEDDHATETELQQQLLDMKQKVVALEMELAELHHKMVRDEREARQRRLKRTVETLQLQIRKNKLDRRDMSILMSFAIVLHRVNYLWIGGVVCFWSDVIFGFSLKNTHTTKKRTMSLNPSEFTDKTNAYLKESEALAEEHNQAQVTPWHLTAVLFRDKEGLARRIAEKAQADSDVIARDALAQVKKMPSQTPAPDNISIDSALTKVLKAAVKMRKDSKDTHLAVDHLVLALFTFSPVATLLASHRLQEKSVKAINDGIRGGRPVTGQNAESNYEALKKYGQDLVELAAAGKIDPVIGRDEEIRRTVRILCRRTKNNPVLIGEPGVGKTAIVEGLAHRIVLGDVPESIAQCHVISLDLGALIAGAKYRGEFEERLKAVLKEVQDSDGKIILFIDEMHLILGAGATSGAMDAANLLKPMLARGELRCIGATTLEEYRKHVEKDKAFERRFQQVMVKEPSVEDTVSILRGLKSRYESHHGVAITDGALVAAATLADRYITERFMPDKAIDCIDEACANVRVQLDSQPEVIDALERKQLQLQVEATALAKEKDSRSKDRLKVVRHELSQVQDQLTPLVLQHQGEKEKVNELRRLKDKLNALHLKVSQAERKGDLAQVADLKYYAIPDVERTLKRLETEKANDTQANRLVEEVVREDQIAQVVARWTGIPVDKLTTNASDRLLHLADRLNQRVVGQASAVEAVCDAVLRSRAGLSRRDQPTGSFLFLGPTGVGKTELAKALALELFDSEKHMVRIDMSEFMEEHSVSKLLGAPPGYVGYDDQGGQLTEPIRRNPYNVVLLDEIEKAHPKVLNVLLQLLDEGRLTDSHGRSVDFTNVVVVLTSNIGAEFLLPSPENTSPLSLNGMGLQSPKKKARLIDEPSRAQFEVQKQLVLGTLQRTIRPELLNRLDDVVVFEPLGKAQLREIVKLQFRSAEDRLRDSHQVTISMSTPALDAILAAAYDPQYGARPLKRYIEKHVITQLSRLILAGKLTSKAHVEVVASKTTDGVDFVVQNAVAP</sequence>
<dbReference type="FunFam" id="3.40.50.300:FF:000025">
    <property type="entry name" value="ATP-dependent Clp protease subunit"/>
    <property type="match status" value="1"/>
</dbReference>
<keyword evidence="9" id="KW-0812">Transmembrane</keyword>
<dbReference type="InterPro" id="IPR003593">
    <property type="entry name" value="AAA+_ATPase"/>
</dbReference>